<dbReference type="SUPFAM" id="SSF82714">
    <property type="entry name" value="Multidrug efflux transporter AcrB TolC docking domain, DN and DC subdomains"/>
    <property type="match status" value="2"/>
</dbReference>
<feature type="transmembrane region" description="Helical" evidence="1">
    <location>
        <begin position="901"/>
        <end position="921"/>
    </location>
</feature>
<dbReference type="InterPro" id="IPR001036">
    <property type="entry name" value="Acrflvin-R"/>
</dbReference>
<dbReference type="SUPFAM" id="SSF82693">
    <property type="entry name" value="Multidrug efflux transporter AcrB pore domain, PN1, PN2, PC1 and PC2 subdomains"/>
    <property type="match status" value="2"/>
</dbReference>
<dbReference type="Gene3D" id="1.20.1640.10">
    <property type="entry name" value="Multidrug efflux transporter AcrB transmembrane domain"/>
    <property type="match status" value="2"/>
</dbReference>
<proteinExistence type="predicted"/>
<accession>A0A5A7N6U0</accession>
<dbReference type="PANTHER" id="PTHR32063:SF18">
    <property type="entry name" value="CATION EFFLUX SYSTEM PROTEIN"/>
    <property type="match status" value="1"/>
</dbReference>
<dbReference type="PANTHER" id="PTHR32063">
    <property type="match status" value="1"/>
</dbReference>
<gene>
    <name evidence="2" type="ORF">JCM17846_17130</name>
</gene>
<dbReference type="PRINTS" id="PR00702">
    <property type="entry name" value="ACRIFLAVINRP"/>
</dbReference>
<dbReference type="Proteomes" id="UP000324996">
    <property type="component" value="Unassembled WGS sequence"/>
</dbReference>
<feature type="transmembrane region" description="Helical" evidence="1">
    <location>
        <begin position="534"/>
        <end position="553"/>
    </location>
</feature>
<feature type="transmembrane region" description="Helical" evidence="1">
    <location>
        <begin position="1001"/>
        <end position="1024"/>
    </location>
</feature>
<evidence type="ECO:0000313" key="2">
    <source>
        <dbReference type="EMBL" id="GER04031.1"/>
    </source>
</evidence>
<feature type="transmembrane region" description="Helical" evidence="1">
    <location>
        <begin position="337"/>
        <end position="354"/>
    </location>
</feature>
<dbReference type="InterPro" id="IPR027463">
    <property type="entry name" value="AcrB_DN_DC_subdom"/>
</dbReference>
<keyword evidence="1" id="KW-0472">Membrane</keyword>
<organism evidence="2 3">
    <name type="scientific">Iodidimonas nitroreducens</name>
    <dbReference type="NCBI Taxonomy" id="1236968"/>
    <lineage>
        <taxon>Bacteria</taxon>
        <taxon>Pseudomonadati</taxon>
        <taxon>Pseudomonadota</taxon>
        <taxon>Alphaproteobacteria</taxon>
        <taxon>Iodidimonadales</taxon>
        <taxon>Iodidimonadaceae</taxon>
        <taxon>Iodidimonas</taxon>
    </lineage>
</organism>
<feature type="transmembrane region" description="Helical" evidence="1">
    <location>
        <begin position="429"/>
        <end position="449"/>
    </location>
</feature>
<dbReference type="Gene3D" id="3.30.2090.10">
    <property type="entry name" value="Multidrug efflux transporter AcrB TolC docking domain, DN and DC subdomains"/>
    <property type="match status" value="2"/>
</dbReference>
<feature type="transmembrane region" description="Helical" evidence="1">
    <location>
        <begin position="927"/>
        <end position="948"/>
    </location>
</feature>
<dbReference type="Gene3D" id="3.30.70.1440">
    <property type="entry name" value="Multidrug efflux transporter AcrB pore domain"/>
    <property type="match status" value="1"/>
</dbReference>
<keyword evidence="3" id="KW-1185">Reference proteome</keyword>
<protein>
    <submittedName>
        <fullName evidence="2">Acriflavin resistance protein</fullName>
    </submittedName>
</protein>
<sequence length="1052" mass="114165">MGSLYRYPRLIILLLLLIMVAGSAAITTMPRLEDPHMENRVAFVITRFPGASAARVEALVTEKIERKLREVAEVDDISSSSRVGLSFITIEMKDEVEDVDRVSALLRDKLAELTDLPEGAADPVYDDDRLYSFTAIIGLVWHGESAPNYAILGRHARELDTRLSNIPGTDFVRTFGLPSEEIAVTIDDDMLAAMGMSALDVANRVFAADSKNSAGTLSGEDNRYVISVDGAFDSLERIRTIPISTNADTGIATLGDVAKIERTHRDPPDSLAYLSGDYGVVVAARMLEDNRIDGWMEKVQSMLDSYQATLPENITADIIFDQAQYTHQRLSDLMQNLIYSAFIVIIVLLVTLGWKASFIAGSILPLAALASLAVLNLLGFQIEQMVVTGMIVALGIMVDNAIVVTDEVQGRLLRGERRSQAVARTIRKLWLPLMGSTVTTVIAFMPIILMPGNAGEFVGGISASVIAALITSYIISFTIIAAMAGRVLTRSDPVQDATQGQHHSRTWWRDGVDAKPIRLAFRRSLHWSMNHPRASLLIASALPLMGLLLASTLDEQFFPPADRDQFHIEMTLPAQASIEETRQLVEEVHARLAEDPDLLSAHWYIGQSAAKFYYNLLTNRDGAANYAQAMITATSPAAADRMIGRYQDRLDRAYPHVQTLVRKLEQGPPYNAPVEIRIHGPDIETLRELGEQVRRVMASVPSIIHSSTSLEVGRPEITIVPNERAAATLGIDLRMIADQIRAAVDGASGGSIIEETEDVPVRIRTSNEGRTSLEGLRALELVPGISNREADGSFSSVPLTALARLEVKPSVGSIPRRNGERINTVQGFIPPDILPETAFAEVNKRLDAANFSVPPGYSIDYGGESEERNEAVGKLMAQAGVLGVLMVIAIVLTFNSFRLAAITFASAIQAAGLGLLSLWVFGYPLGFVVIVGLMGLIGLAINASIVILSELKNDPAAMDGDDEAIIHAVMSTGRHIISTTLTTVGGFMPLILSPSSFWPPFAVAIAGGALFTMIVSFYFAPAAFKLMLGRKSQSRQDELASASPDLLSRAGE</sequence>
<dbReference type="EMBL" id="BKCN01000007">
    <property type="protein sequence ID" value="GER04031.1"/>
    <property type="molecule type" value="Genomic_DNA"/>
</dbReference>
<feature type="transmembrane region" description="Helical" evidence="1">
    <location>
        <begin position="976"/>
        <end position="995"/>
    </location>
</feature>
<dbReference type="Pfam" id="PF00873">
    <property type="entry name" value="ACR_tran"/>
    <property type="match status" value="1"/>
</dbReference>
<dbReference type="SUPFAM" id="SSF82866">
    <property type="entry name" value="Multidrug efflux transporter AcrB transmembrane domain"/>
    <property type="match status" value="2"/>
</dbReference>
<comment type="caution">
    <text evidence="2">The sequence shown here is derived from an EMBL/GenBank/DDBJ whole genome shotgun (WGS) entry which is preliminary data.</text>
</comment>
<dbReference type="GO" id="GO:0005886">
    <property type="term" value="C:plasma membrane"/>
    <property type="evidence" value="ECO:0007669"/>
    <property type="project" value="TreeGrafter"/>
</dbReference>
<evidence type="ECO:0000256" key="1">
    <source>
        <dbReference type="SAM" id="Phobius"/>
    </source>
</evidence>
<name>A0A5A7N6U0_9PROT</name>
<dbReference type="AlphaFoldDB" id="A0A5A7N6U0"/>
<dbReference type="Gene3D" id="3.30.70.1320">
    <property type="entry name" value="Multidrug efflux transporter AcrB pore domain like"/>
    <property type="match status" value="1"/>
</dbReference>
<dbReference type="GO" id="GO:0042910">
    <property type="term" value="F:xenobiotic transmembrane transporter activity"/>
    <property type="evidence" value="ECO:0007669"/>
    <property type="project" value="TreeGrafter"/>
</dbReference>
<feature type="transmembrane region" description="Helical" evidence="1">
    <location>
        <begin position="361"/>
        <end position="380"/>
    </location>
</feature>
<feature type="transmembrane region" description="Helical" evidence="1">
    <location>
        <begin position="875"/>
        <end position="894"/>
    </location>
</feature>
<reference evidence="2 3" key="1">
    <citation type="submission" date="2019-09" db="EMBL/GenBank/DDBJ databases">
        <title>NBRP : Genome information of microbial organism related human and environment.</title>
        <authorList>
            <person name="Hattori M."/>
            <person name="Oshima K."/>
            <person name="Inaba H."/>
            <person name="Suda W."/>
            <person name="Sakamoto M."/>
            <person name="Iino T."/>
            <person name="Kitahara M."/>
            <person name="Oshida Y."/>
            <person name="Iida T."/>
            <person name="Kudo T."/>
            <person name="Itoh T."/>
            <person name="Ohkuma M."/>
        </authorList>
    </citation>
    <scope>NUCLEOTIDE SEQUENCE [LARGE SCALE GENOMIC DNA]</scope>
    <source>
        <strain evidence="2 3">Q-1</strain>
    </source>
</reference>
<evidence type="ECO:0000313" key="3">
    <source>
        <dbReference type="Proteomes" id="UP000324996"/>
    </source>
</evidence>
<keyword evidence="1" id="KW-1133">Transmembrane helix</keyword>
<dbReference type="Gene3D" id="3.30.70.1430">
    <property type="entry name" value="Multidrug efflux transporter AcrB pore domain"/>
    <property type="match status" value="2"/>
</dbReference>
<keyword evidence="1" id="KW-0812">Transmembrane</keyword>
<feature type="transmembrane region" description="Helical" evidence="1">
    <location>
        <begin position="461"/>
        <end position="484"/>
    </location>
</feature>